<evidence type="ECO:0000256" key="2">
    <source>
        <dbReference type="SAM" id="Phobius"/>
    </source>
</evidence>
<dbReference type="EMBL" id="KL367845">
    <property type="protein sequence ID" value="KFD59541.1"/>
    <property type="molecule type" value="Genomic_DNA"/>
</dbReference>
<keyword evidence="2" id="KW-1133">Transmembrane helix</keyword>
<sequence>MEEKKQLTTEERRLQRIAQLKARLQREEARLADSERKKRTGQLVSWGVMVEEIFKSADEAGRQRLVESAKKHLKDRNLQRALEGFSRLGGRPAKFSVKPSPNRRGSSSVAIRSSRNRKILSAAVLSSFASSFLADFWISIVQAKFSPHFFCGVRARPSSAKVGQPLLGNVDIFQVIQVFSECFEDIESLGASGSLGKLC</sequence>
<gene>
    <name evidence="3" type="ORF">M514_28282</name>
</gene>
<keyword evidence="1" id="KW-0175">Coiled coil</keyword>
<dbReference type="Proteomes" id="UP000030758">
    <property type="component" value="Unassembled WGS sequence"/>
</dbReference>
<proteinExistence type="predicted"/>
<keyword evidence="2" id="KW-0472">Membrane</keyword>
<evidence type="ECO:0000313" key="3">
    <source>
        <dbReference type="EMBL" id="KFD59541.1"/>
    </source>
</evidence>
<dbReference type="AlphaFoldDB" id="A0A085MQP5"/>
<evidence type="ECO:0000256" key="1">
    <source>
        <dbReference type="SAM" id="Coils"/>
    </source>
</evidence>
<organism evidence="3">
    <name type="scientific">Trichuris suis</name>
    <name type="common">pig whipworm</name>
    <dbReference type="NCBI Taxonomy" id="68888"/>
    <lineage>
        <taxon>Eukaryota</taxon>
        <taxon>Metazoa</taxon>
        <taxon>Ecdysozoa</taxon>
        <taxon>Nematoda</taxon>
        <taxon>Enoplea</taxon>
        <taxon>Dorylaimia</taxon>
        <taxon>Trichinellida</taxon>
        <taxon>Trichuridae</taxon>
        <taxon>Trichuris</taxon>
    </lineage>
</organism>
<name>A0A085MQP5_9BILA</name>
<feature type="coiled-coil region" evidence="1">
    <location>
        <begin position="7"/>
        <end position="37"/>
    </location>
</feature>
<protein>
    <submittedName>
        <fullName evidence="3">Uncharacterized protein</fullName>
    </submittedName>
</protein>
<reference evidence="3" key="1">
    <citation type="journal article" date="2014" name="Nat. Genet.">
        <title>Genome and transcriptome of the porcine whipworm Trichuris suis.</title>
        <authorList>
            <person name="Jex A.R."/>
            <person name="Nejsum P."/>
            <person name="Schwarz E.M."/>
            <person name="Hu L."/>
            <person name="Young N.D."/>
            <person name="Hall R.S."/>
            <person name="Korhonen P.K."/>
            <person name="Liao S."/>
            <person name="Thamsborg S."/>
            <person name="Xia J."/>
            <person name="Xu P."/>
            <person name="Wang S."/>
            <person name="Scheerlinck J.P."/>
            <person name="Hofmann A."/>
            <person name="Sternberg P.W."/>
            <person name="Wang J."/>
            <person name="Gasser R.B."/>
        </authorList>
    </citation>
    <scope>NUCLEOTIDE SEQUENCE [LARGE SCALE GENOMIC DNA]</scope>
    <source>
        <strain evidence="3">DCEP-RM93F</strain>
    </source>
</reference>
<accession>A0A085MQP5</accession>
<feature type="transmembrane region" description="Helical" evidence="2">
    <location>
        <begin position="119"/>
        <end position="140"/>
    </location>
</feature>
<keyword evidence="2" id="KW-0812">Transmembrane</keyword>